<dbReference type="AlphaFoldDB" id="A0AAN7PE21"/>
<evidence type="ECO:0000256" key="1">
    <source>
        <dbReference type="ARBA" id="ARBA00038349"/>
    </source>
</evidence>
<evidence type="ECO:0000259" key="3">
    <source>
        <dbReference type="PROSITE" id="PS50011"/>
    </source>
</evidence>
<sequence>MGNEHSNLSGLEYDEKAIEVTDFWIHHSATMGSGNYISVFIGEPLIDGSLWWSQTPLERATKCLMLYRHPSILKYISSWHKGSKFYLAVEDVRPLSHTLSSQNTMQICIGLHSILKALCFLHDHAKVAHNNICVASIYVTKEGNWRLGGMEYLCKFNELTDEYLSKTRTHRYDKAVDPDETKSSKEIKENPTCIDSFAFGVLVTEVLSNRTDDDVPWLQDFGECASQLQNEPIITRRKLTSLLEHQFFIHDFIMIHSFLTELPLKTVEEKISFFSSLHNKLRSFKENVVANQLGNLLLSRMVLLDKTAQLNLLPFVLCPRQSPTDLGLFAVDSFKQYLVPKILQIFCVRDAQIRLLLLEYLHKYLWCFSQDELQMQILPELLVGIKDTNDQLVAMTLKALADIVPILGAAAVIGGKRAKLFNDGRPITHTNNKYERRRTNSRKSQTEFNISRDTTNINSPSNSVSELNQRLVLLERPSPDGEEDETSNEDVELSIEGDLDNWEDWDINTENNESSVITSHTEDRFTEETQNTRVSPSEGLEQTPLDQETTQTYTKKTTLPDVLELDIKNQRHPSRDQEDFDFFQDMEPVIETSKPFLIAPVDDHTFVPENKLDMGIIEADKHDEEGWGDDWD</sequence>
<comment type="similarity">
    <text evidence="1">Belongs to the protein kinase superfamily.</text>
</comment>
<dbReference type="EMBL" id="JARPUR010000002">
    <property type="protein sequence ID" value="KAK4883434.1"/>
    <property type="molecule type" value="Genomic_DNA"/>
</dbReference>
<reference evidence="5" key="1">
    <citation type="submission" date="2023-01" db="EMBL/GenBank/DDBJ databases">
        <title>Key to firefly adult light organ development and bioluminescence: homeobox transcription factors regulate luciferase expression and transportation to peroxisome.</title>
        <authorList>
            <person name="Fu X."/>
        </authorList>
    </citation>
    <scope>NUCLEOTIDE SEQUENCE [LARGE SCALE GENOMIC DNA]</scope>
</reference>
<feature type="compositionally biased region" description="Polar residues" evidence="2">
    <location>
        <begin position="442"/>
        <end position="466"/>
    </location>
</feature>
<dbReference type="InterPro" id="IPR000719">
    <property type="entry name" value="Prot_kinase_dom"/>
</dbReference>
<proteinExistence type="inferred from homology"/>
<dbReference type="PANTHER" id="PTHR12984">
    <property type="entry name" value="SCY1-RELATED S/T PROTEIN KINASE-LIKE"/>
    <property type="match status" value="1"/>
</dbReference>
<gene>
    <name evidence="4" type="ORF">RN001_006753</name>
</gene>
<feature type="region of interest" description="Disordered" evidence="2">
    <location>
        <begin position="429"/>
        <end position="466"/>
    </location>
</feature>
<evidence type="ECO:0000313" key="5">
    <source>
        <dbReference type="Proteomes" id="UP001353858"/>
    </source>
</evidence>
<dbReference type="InterPro" id="IPR011009">
    <property type="entry name" value="Kinase-like_dom_sf"/>
</dbReference>
<name>A0AAN7PE21_9COLE</name>
<feature type="domain" description="Protein kinase" evidence="3">
    <location>
        <begin position="1"/>
        <end position="365"/>
    </location>
</feature>
<feature type="region of interest" description="Disordered" evidence="2">
    <location>
        <begin position="517"/>
        <end position="552"/>
    </location>
</feature>
<dbReference type="Proteomes" id="UP001353858">
    <property type="component" value="Unassembled WGS sequence"/>
</dbReference>
<dbReference type="InterPro" id="IPR016024">
    <property type="entry name" value="ARM-type_fold"/>
</dbReference>
<dbReference type="Gene3D" id="1.10.510.10">
    <property type="entry name" value="Transferase(Phosphotransferase) domain 1"/>
    <property type="match status" value="1"/>
</dbReference>
<dbReference type="InterPro" id="IPR011989">
    <property type="entry name" value="ARM-like"/>
</dbReference>
<dbReference type="Gene3D" id="1.25.10.10">
    <property type="entry name" value="Leucine-rich Repeat Variant"/>
    <property type="match status" value="1"/>
</dbReference>
<dbReference type="InterPro" id="IPR051177">
    <property type="entry name" value="CIK-Related_Protein"/>
</dbReference>
<dbReference type="SUPFAM" id="SSF56112">
    <property type="entry name" value="Protein kinase-like (PK-like)"/>
    <property type="match status" value="1"/>
</dbReference>
<evidence type="ECO:0000256" key="2">
    <source>
        <dbReference type="SAM" id="MobiDB-lite"/>
    </source>
</evidence>
<comment type="caution">
    <text evidence="4">The sequence shown here is derived from an EMBL/GenBank/DDBJ whole genome shotgun (WGS) entry which is preliminary data.</text>
</comment>
<dbReference type="GO" id="GO:0005524">
    <property type="term" value="F:ATP binding"/>
    <property type="evidence" value="ECO:0007669"/>
    <property type="project" value="InterPro"/>
</dbReference>
<keyword evidence="5" id="KW-1185">Reference proteome</keyword>
<protein>
    <recommendedName>
        <fullName evidence="3">Protein kinase domain-containing protein</fullName>
    </recommendedName>
</protein>
<dbReference type="SUPFAM" id="SSF48371">
    <property type="entry name" value="ARM repeat"/>
    <property type="match status" value="1"/>
</dbReference>
<accession>A0AAN7PE21</accession>
<dbReference type="PROSITE" id="PS50011">
    <property type="entry name" value="PROTEIN_KINASE_DOM"/>
    <property type="match status" value="1"/>
</dbReference>
<dbReference type="GO" id="GO:0004672">
    <property type="term" value="F:protein kinase activity"/>
    <property type="evidence" value="ECO:0007669"/>
    <property type="project" value="InterPro"/>
</dbReference>
<evidence type="ECO:0000313" key="4">
    <source>
        <dbReference type="EMBL" id="KAK4883434.1"/>
    </source>
</evidence>
<organism evidence="4 5">
    <name type="scientific">Aquatica leii</name>
    <dbReference type="NCBI Taxonomy" id="1421715"/>
    <lineage>
        <taxon>Eukaryota</taxon>
        <taxon>Metazoa</taxon>
        <taxon>Ecdysozoa</taxon>
        <taxon>Arthropoda</taxon>
        <taxon>Hexapoda</taxon>
        <taxon>Insecta</taxon>
        <taxon>Pterygota</taxon>
        <taxon>Neoptera</taxon>
        <taxon>Endopterygota</taxon>
        <taxon>Coleoptera</taxon>
        <taxon>Polyphaga</taxon>
        <taxon>Elateriformia</taxon>
        <taxon>Elateroidea</taxon>
        <taxon>Lampyridae</taxon>
        <taxon>Luciolinae</taxon>
        <taxon>Aquatica</taxon>
    </lineage>
</organism>
<dbReference type="PANTHER" id="PTHR12984:SF15">
    <property type="entry name" value="PROTEIN-ASSOCIATING WITH THE CARBOXYL-TERMINAL DOMAIN OF EZRIN"/>
    <property type="match status" value="1"/>
</dbReference>